<dbReference type="Proteomes" id="UP000004259">
    <property type="component" value="Unassembled WGS sequence"/>
</dbReference>
<sequence length="45" mass="5047">MRYDKRKRISAGIQVMCGKTMCVGDKTVTNRCFTVSAVIPRTAPR</sequence>
<accession>E9S9G4</accession>
<keyword evidence="2" id="KW-1185">Reference proteome</keyword>
<evidence type="ECO:0000313" key="2">
    <source>
        <dbReference type="Proteomes" id="UP000004259"/>
    </source>
</evidence>
<organism evidence="1 2">
    <name type="scientific">Ruminococcus albus 8</name>
    <dbReference type="NCBI Taxonomy" id="246199"/>
    <lineage>
        <taxon>Bacteria</taxon>
        <taxon>Bacillati</taxon>
        <taxon>Bacillota</taxon>
        <taxon>Clostridia</taxon>
        <taxon>Eubacteriales</taxon>
        <taxon>Oscillospiraceae</taxon>
        <taxon>Ruminococcus</taxon>
    </lineage>
</organism>
<dbReference type="RefSeq" id="WP_002847569.1">
    <property type="nucleotide sequence ID" value="NZ_ADKM02000040.1"/>
</dbReference>
<name>E9S9G4_RUMAL</name>
<dbReference type="AlphaFoldDB" id="E9S9G4"/>
<evidence type="ECO:0000313" key="1">
    <source>
        <dbReference type="EMBL" id="EGC04073.1"/>
    </source>
</evidence>
<proteinExistence type="predicted"/>
<dbReference type="OrthoDB" id="1837345at2"/>
<protein>
    <submittedName>
        <fullName evidence="1">Uncharacterized protein</fullName>
    </submittedName>
</protein>
<dbReference type="STRING" id="246199.CUS_6277"/>
<comment type="caution">
    <text evidence="1">The sequence shown here is derived from an EMBL/GenBank/DDBJ whole genome shotgun (WGS) entry which is preliminary data.</text>
</comment>
<gene>
    <name evidence="1" type="ORF">CUS_6277</name>
</gene>
<reference evidence="1 2" key="1">
    <citation type="submission" date="2011-02" db="EMBL/GenBank/DDBJ databases">
        <authorList>
            <person name="Nelson K.E."/>
            <person name="Sutton G."/>
            <person name="Torralba M."/>
            <person name="Durkin S."/>
            <person name="Harkins D."/>
            <person name="Montgomery R."/>
            <person name="Ziemer C."/>
            <person name="Klaassens E."/>
            <person name="Ocuiv P."/>
            <person name="Morrison M."/>
        </authorList>
    </citation>
    <scope>NUCLEOTIDE SEQUENCE [LARGE SCALE GENOMIC DNA]</scope>
    <source>
        <strain evidence="1 2">8</strain>
    </source>
</reference>
<dbReference type="EMBL" id="ADKM02000040">
    <property type="protein sequence ID" value="EGC04073.1"/>
    <property type="molecule type" value="Genomic_DNA"/>
</dbReference>